<dbReference type="RefSeq" id="WP_077846494.1">
    <property type="nucleotide sequence ID" value="NZ_LZZM01000080.1"/>
</dbReference>
<dbReference type="Proteomes" id="UP000190890">
    <property type="component" value="Unassembled WGS sequence"/>
</dbReference>
<dbReference type="AlphaFoldDB" id="A0A1S8TS62"/>
<evidence type="ECO:0000313" key="10">
    <source>
        <dbReference type="Proteomes" id="UP000190890"/>
    </source>
</evidence>
<dbReference type="InterPro" id="IPR036095">
    <property type="entry name" value="PTS_EIIB-like_sf"/>
</dbReference>
<keyword evidence="6" id="KW-0418">Kinase</keyword>
<evidence type="ECO:0000256" key="2">
    <source>
        <dbReference type="ARBA" id="ARBA00022553"/>
    </source>
</evidence>
<dbReference type="InterPro" id="IPR003501">
    <property type="entry name" value="PTS_EIIB_2/3"/>
</dbReference>
<evidence type="ECO:0000256" key="1">
    <source>
        <dbReference type="ARBA" id="ARBA00022448"/>
    </source>
</evidence>
<name>A0A1S8TS62_9CLOT</name>
<protein>
    <submittedName>
        <fullName evidence="9">Lichenan-specific phosphotransferase enzyme IIB component</fullName>
        <ecNumber evidence="9">2.7.1.191</ecNumber>
    </submittedName>
</protein>
<accession>A0A1S8TS62</accession>
<evidence type="ECO:0000256" key="5">
    <source>
        <dbReference type="ARBA" id="ARBA00022683"/>
    </source>
</evidence>
<keyword evidence="10" id="KW-1185">Reference proteome</keyword>
<dbReference type="PROSITE" id="PS51100">
    <property type="entry name" value="PTS_EIIB_TYPE_3"/>
    <property type="match status" value="1"/>
</dbReference>
<dbReference type="InterPro" id="IPR051819">
    <property type="entry name" value="PTS_sugar-specific_EIIB"/>
</dbReference>
<dbReference type="InterPro" id="IPR013012">
    <property type="entry name" value="PTS_EIIB_3"/>
</dbReference>
<keyword evidence="4 9" id="KW-0808">Transferase</keyword>
<evidence type="ECO:0000256" key="4">
    <source>
        <dbReference type="ARBA" id="ARBA00022679"/>
    </source>
</evidence>
<keyword evidence="3" id="KW-0762">Sugar transport</keyword>
<dbReference type="EC" id="2.7.1.191" evidence="9"/>
<dbReference type="STRING" id="29367.CLPUN_12860"/>
<evidence type="ECO:0000313" key="9">
    <source>
        <dbReference type="EMBL" id="OOM80620.1"/>
    </source>
</evidence>
<dbReference type="EMBL" id="LZZM01000080">
    <property type="protein sequence ID" value="OOM80620.1"/>
    <property type="molecule type" value="Genomic_DNA"/>
</dbReference>
<feature type="modified residue" description="Phosphocysteine; by EIIA" evidence="7">
    <location>
        <position position="8"/>
    </location>
</feature>
<evidence type="ECO:0000259" key="8">
    <source>
        <dbReference type="PROSITE" id="PS51100"/>
    </source>
</evidence>
<sequence>MRYITLVCAAGMSTSILMARMQESAEKQGIEAKIIAMSESKFEEYEEPTEVLLLGPQIEYLADEMKEKYEPKGIKVEVIDMMDYGTLNGEKVLKDALALLD</sequence>
<keyword evidence="5" id="KW-0598">Phosphotransferase system</keyword>
<evidence type="ECO:0000256" key="3">
    <source>
        <dbReference type="ARBA" id="ARBA00022597"/>
    </source>
</evidence>
<dbReference type="SUPFAM" id="SSF52794">
    <property type="entry name" value="PTS system IIB component-like"/>
    <property type="match status" value="1"/>
</dbReference>
<dbReference type="Pfam" id="PF02302">
    <property type="entry name" value="PTS_IIB"/>
    <property type="match status" value="1"/>
</dbReference>
<keyword evidence="1" id="KW-0813">Transport</keyword>
<dbReference type="Gene3D" id="3.40.50.2300">
    <property type="match status" value="1"/>
</dbReference>
<evidence type="ECO:0000256" key="6">
    <source>
        <dbReference type="ARBA" id="ARBA00022777"/>
    </source>
</evidence>
<organism evidence="9 10">
    <name type="scientific">Clostridium puniceum</name>
    <dbReference type="NCBI Taxonomy" id="29367"/>
    <lineage>
        <taxon>Bacteria</taxon>
        <taxon>Bacillati</taxon>
        <taxon>Bacillota</taxon>
        <taxon>Clostridia</taxon>
        <taxon>Eubacteriales</taxon>
        <taxon>Clostridiaceae</taxon>
        <taxon>Clostridium</taxon>
    </lineage>
</organism>
<proteinExistence type="predicted"/>
<dbReference type="OrthoDB" id="9808134at2"/>
<dbReference type="GO" id="GO:0009401">
    <property type="term" value="P:phosphoenolpyruvate-dependent sugar phosphotransferase system"/>
    <property type="evidence" value="ECO:0007669"/>
    <property type="project" value="UniProtKB-KW"/>
</dbReference>
<comment type="caution">
    <text evidence="9">The sequence shown here is derived from an EMBL/GenBank/DDBJ whole genome shotgun (WGS) entry which is preliminary data.</text>
</comment>
<dbReference type="PANTHER" id="PTHR34581">
    <property type="entry name" value="PTS SYSTEM N,N'-DIACETYLCHITOBIOSE-SPECIFIC EIIB COMPONENT"/>
    <property type="match status" value="1"/>
</dbReference>
<reference evidence="9 10" key="1">
    <citation type="submission" date="2016-05" db="EMBL/GenBank/DDBJ databases">
        <title>Microbial solvent formation.</title>
        <authorList>
            <person name="Poehlein A."/>
            <person name="Montoya Solano J.D."/>
            <person name="Flitsch S."/>
            <person name="Krabben P."/>
            <person name="Duerre P."/>
            <person name="Daniel R."/>
        </authorList>
    </citation>
    <scope>NUCLEOTIDE SEQUENCE [LARGE SCALE GENOMIC DNA]</scope>
    <source>
        <strain evidence="9 10">DSM 2619</strain>
    </source>
</reference>
<dbReference type="PANTHER" id="PTHR34581:SF2">
    <property type="entry name" value="PTS SYSTEM N,N'-DIACETYLCHITOBIOSE-SPECIFIC EIIB COMPONENT"/>
    <property type="match status" value="1"/>
</dbReference>
<dbReference type="GO" id="GO:0016301">
    <property type="term" value="F:kinase activity"/>
    <property type="evidence" value="ECO:0007669"/>
    <property type="project" value="UniProtKB-KW"/>
</dbReference>
<dbReference type="GO" id="GO:0008982">
    <property type="term" value="F:protein-N(PI)-phosphohistidine-sugar phosphotransferase activity"/>
    <property type="evidence" value="ECO:0007669"/>
    <property type="project" value="InterPro"/>
</dbReference>
<keyword evidence="2" id="KW-0597">Phosphoprotein</keyword>
<feature type="domain" description="PTS EIIB type-3" evidence="8">
    <location>
        <begin position="1"/>
        <end position="101"/>
    </location>
</feature>
<dbReference type="CDD" id="cd05564">
    <property type="entry name" value="PTS_IIB_chitobiose_lichenan"/>
    <property type="match status" value="1"/>
</dbReference>
<evidence type="ECO:0000256" key="7">
    <source>
        <dbReference type="PROSITE-ProRule" id="PRU00423"/>
    </source>
</evidence>
<gene>
    <name evidence="9" type="primary">licB_2</name>
    <name evidence="9" type="ORF">CLPUN_12860</name>
</gene>